<name>A0A9D5CP59_9LILI</name>
<comment type="subcellular location">
    <subcellularLocation>
        <location evidence="1">Membrane</location>
        <topology evidence="1">Multi-pass membrane protein</topology>
    </subcellularLocation>
</comment>
<dbReference type="OrthoDB" id="410267at2759"/>
<proteinExistence type="predicted"/>
<evidence type="ECO:0000259" key="7">
    <source>
        <dbReference type="Pfam" id="PF06813"/>
    </source>
</evidence>
<feature type="chain" id="PRO_5038693817" description="Nodulin-like domain-containing protein" evidence="6">
    <location>
        <begin position="24"/>
        <end position="506"/>
    </location>
</feature>
<dbReference type="InterPro" id="IPR056555">
    <property type="entry name" value="NFD4_C"/>
</dbReference>
<evidence type="ECO:0000256" key="4">
    <source>
        <dbReference type="ARBA" id="ARBA00023136"/>
    </source>
</evidence>
<keyword evidence="6" id="KW-0732">Signal</keyword>
<feature type="transmembrane region" description="Helical" evidence="5">
    <location>
        <begin position="402"/>
        <end position="423"/>
    </location>
</feature>
<comment type="caution">
    <text evidence="9">The sequence shown here is derived from an EMBL/GenBank/DDBJ whole genome shotgun (WGS) entry which is preliminary data.</text>
</comment>
<evidence type="ECO:0000256" key="1">
    <source>
        <dbReference type="ARBA" id="ARBA00004141"/>
    </source>
</evidence>
<dbReference type="PANTHER" id="PTHR21576:SF11">
    <property type="entry name" value="MAJOR FACILITATOR SUPERFAMILY PROTEIN"/>
    <property type="match status" value="1"/>
</dbReference>
<evidence type="ECO:0000256" key="2">
    <source>
        <dbReference type="ARBA" id="ARBA00022692"/>
    </source>
</evidence>
<evidence type="ECO:0000256" key="6">
    <source>
        <dbReference type="SAM" id="SignalP"/>
    </source>
</evidence>
<feature type="transmembrane region" description="Helical" evidence="5">
    <location>
        <begin position="378"/>
        <end position="396"/>
    </location>
</feature>
<dbReference type="PANTHER" id="PTHR21576">
    <property type="entry name" value="UNCHARACTERIZED NODULIN-LIKE PROTEIN"/>
    <property type="match status" value="1"/>
</dbReference>
<organism evidence="9 10">
    <name type="scientific">Dioscorea zingiberensis</name>
    <dbReference type="NCBI Taxonomy" id="325984"/>
    <lineage>
        <taxon>Eukaryota</taxon>
        <taxon>Viridiplantae</taxon>
        <taxon>Streptophyta</taxon>
        <taxon>Embryophyta</taxon>
        <taxon>Tracheophyta</taxon>
        <taxon>Spermatophyta</taxon>
        <taxon>Magnoliopsida</taxon>
        <taxon>Liliopsida</taxon>
        <taxon>Dioscoreales</taxon>
        <taxon>Dioscoreaceae</taxon>
        <taxon>Dioscorea</taxon>
    </lineage>
</organism>
<feature type="transmembrane region" description="Helical" evidence="5">
    <location>
        <begin position="201"/>
        <end position="219"/>
    </location>
</feature>
<feature type="transmembrane region" description="Helical" evidence="5">
    <location>
        <begin position="171"/>
        <end position="189"/>
    </location>
</feature>
<evidence type="ECO:0008006" key="11">
    <source>
        <dbReference type="Google" id="ProtNLM"/>
    </source>
</evidence>
<gene>
    <name evidence="9" type="ORF">J5N97_017485</name>
</gene>
<protein>
    <recommendedName>
        <fullName evidence="11">Nodulin-like domain-containing protein</fullName>
    </recommendedName>
</protein>
<evidence type="ECO:0000259" key="8">
    <source>
        <dbReference type="Pfam" id="PF23262"/>
    </source>
</evidence>
<dbReference type="Proteomes" id="UP001085076">
    <property type="component" value="Miscellaneous, Linkage group lg04"/>
</dbReference>
<feature type="transmembrane region" description="Helical" evidence="5">
    <location>
        <begin position="228"/>
        <end position="246"/>
    </location>
</feature>
<keyword evidence="10" id="KW-1185">Reference proteome</keyword>
<keyword evidence="4 5" id="KW-0472">Membrane</keyword>
<feature type="transmembrane region" description="Helical" evidence="5">
    <location>
        <begin position="137"/>
        <end position="159"/>
    </location>
</feature>
<feature type="domain" description="Nodulin-like" evidence="7">
    <location>
        <begin position="6"/>
        <end position="245"/>
    </location>
</feature>
<accession>A0A9D5CP59</accession>
<feature type="transmembrane region" description="Helical" evidence="5">
    <location>
        <begin position="478"/>
        <end position="497"/>
    </location>
</feature>
<evidence type="ECO:0000313" key="10">
    <source>
        <dbReference type="Proteomes" id="UP001085076"/>
    </source>
</evidence>
<dbReference type="Pfam" id="PF23262">
    <property type="entry name" value="NFD4_C"/>
    <property type="match status" value="1"/>
</dbReference>
<dbReference type="InterPro" id="IPR010658">
    <property type="entry name" value="Nodulin-like"/>
</dbReference>
<feature type="signal peptide" evidence="6">
    <location>
        <begin position="1"/>
        <end position="23"/>
    </location>
</feature>
<dbReference type="EMBL" id="JAGGNH010000004">
    <property type="protein sequence ID" value="KAJ0975520.1"/>
    <property type="molecule type" value="Genomic_DNA"/>
</dbReference>
<feature type="transmembrane region" description="Helical" evidence="5">
    <location>
        <begin position="66"/>
        <end position="90"/>
    </location>
</feature>
<keyword evidence="3 5" id="KW-1133">Transmembrane helix</keyword>
<dbReference type="Gene3D" id="1.20.1250.20">
    <property type="entry name" value="MFS general substrate transporter like domains"/>
    <property type="match status" value="1"/>
</dbReference>
<dbReference type="GO" id="GO:0016020">
    <property type="term" value="C:membrane"/>
    <property type="evidence" value="ECO:0007669"/>
    <property type="project" value="UniProtKB-SubCell"/>
</dbReference>
<evidence type="ECO:0000256" key="5">
    <source>
        <dbReference type="SAM" id="Phobius"/>
    </source>
</evidence>
<reference evidence="9" key="2">
    <citation type="journal article" date="2022" name="Hortic Res">
        <title>The genome of Dioscorea zingiberensis sheds light on the biosynthesis, origin and evolution of the medicinally important diosgenin saponins.</title>
        <authorList>
            <person name="Li Y."/>
            <person name="Tan C."/>
            <person name="Li Z."/>
            <person name="Guo J."/>
            <person name="Li S."/>
            <person name="Chen X."/>
            <person name="Wang C."/>
            <person name="Dai X."/>
            <person name="Yang H."/>
            <person name="Song W."/>
            <person name="Hou L."/>
            <person name="Xu J."/>
            <person name="Tong Z."/>
            <person name="Xu A."/>
            <person name="Yuan X."/>
            <person name="Wang W."/>
            <person name="Yang Q."/>
            <person name="Chen L."/>
            <person name="Sun Z."/>
            <person name="Wang K."/>
            <person name="Pan B."/>
            <person name="Chen J."/>
            <person name="Bao Y."/>
            <person name="Liu F."/>
            <person name="Qi X."/>
            <person name="Gang D.R."/>
            <person name="Wen J."/>
            <person name="Li J."/>
        </authorList>
    </citation>
    <scope>NUCLEOTIDE SEQUENCE</scope>
    <source>
        <strain evidence="9">Dzin_1.0</strain>
    </source>
</reference>
<feature type="domain" description="NFD4 C-terminal" evidence="8">
    <location>
        <begin position="298"/>
        <end position="501"/>
    </location>
</feature>
<keyword evidence="2 5" id="KW-0812">Transmembrane</keyword>
<feature type="transmembrane region" description="Helical" evidence="5">
    <location>
        <begin position="102"/>
        <end position="125"/>
    </location>
</feature>
<dbReference type="SUPFAM" id="SSF103473">
    <property type="entry name" value="MFS general substrate transporter"/>
    <property type="match status" value="1"/>
</dbReference>
<dbReference type="AlphaFoldDB" id="A0A9D5CP59"/>
<feature type="transmembrane region" description="Helical" evidence="5">
    <location>
        <begin position="311"/>
        <end position="329"/>
    </location>
</feature>
<evidence type="ECO:0000256" key="3">
    <source>
        <dbReference type="ARBA" id="ARBA00022989"/>
    </source>
</evidence>
<reference evidence="9" key="1">
    <citation type="submission" date="2021-03" db="EMBL/GenBank/DDBJ databases">
        <authorList>
            <person name="Li Z."/>
            <person name="Yang C."/>
        </authorList>
    </citation>
    <scope>NUCLEOTIDE SEQUENCE</scope>
    <source>
        <strain evidence="9">Dzin_1.0</strain>
        <tissue evidence="9">Leaf</tissue>
    </source>
</reference>
<evidence type="ECO:0000313" key="9">
    <source>
        <dbReference type="EMBL" id="KAJ0975520.1"/>
    </source>
</evidence>
<sequence length="506" mass="54916">MSLLSWLSLVAIIWLQSINGTNSDFPAYSSQLKLRLSISQVQLNNLAVASDAGKLFGWISGMAARFLPLPVVLSIGASLGLISYGIEYLFMVNKISHISYTGFFLLNMMAGNSICWINTVCYLASMEKFPADNGIVVGLATSYQGLSAKVYIALAQVILGTKQPKNKSIYLLLNSVLPILASFILMPFFKETKPVVSVNRRGLGTMFVIACLTGAYAVCETMVNTKRVLSLILLAMVILVCIVPVMKVGEWLRERACKPMRVTGELQMSTGVVVLVEDNINGDAMEEESGMKVVRVGDEHGVRELVKSVDFWLYFLVYLSGATLGLVYGNNLGQIAESRGVSEAILVSISSSFVFFGKLSSAPLSALSRTRYMISRPATVAVLMAPMAGSFFLLLNNSNACLFISTAIMAMSSGAITSIAVSMTSELFGPKNFGVNHNIVVANIPVGSFLFGYLAAWFYDAQGAHGLCMGSKCYQKAFIAWGSICSVGTILSFVLYYRTRRSLMKN</sequence>
<feature type="transmembrane region" description="Helical" evidence="5">
    <location>
        <begin position="435"/>
        <end position="458"/>
    </location>
</feature>
<dbReference type="Pfam" id="PF06813">
    <property type="entry name" value="Nodulin-like"/>
    <property type="match status" value="1"/>
</dbReference>
<dbReference type="InterPro" id="IPR036259">
    <property type="entry name" value="MFS_trans_sf"/>
</dbReference>